<reference evidence="3 4" key="1">
    <citation type="submission" date="2020-06" db="EMBL/GenBank/DDBJ databases">
        <title>WGS assembly of Ceratodon purpureus strain R40.</title>
        <authorList>
            <person name="Carey S.B."/>
            <person name="Jenkins J."/>
            <person name="Shu S."/>
            <person name="Lovell J.T."/>
            <person name="Sreedasyam A."/>
            <person name="Maumus F."/>
            <person name="Tiley G.P."/>
            <person name="Fernandez-Pozo N."/>
            <person name="Barry K."/>
            <person name="Chen C."/>
            <person name="Wang M."/>
            <person name="Lipzen A."/>
            <person name="Daum C."/>
            <person name="Saski C.A."/>
            <person name="Payton A.C."/>
            <person name="Mcbreen J.C."/>
            <person name="Conrad R.E."/>
            <person name="Kollar L.M."/>
            <person name="Olsson S."/>
            <person name="Huttunen S."/>
            <person name="Landis J.B."/>
            <person name="Wickett N.J."/>
            <person name="Johnson M.G."/>
            <person name="Rensing S.A."/>
            <person name="Grimwood J."/>
            <person name="Schmutz J."/>
            <person name="Mcdaniel S.F."/>
        </authorList>
    </citation>
    <scope>NUCLEOTIDE SEQUENCE [LARGE SCALE GENOMIC DNA]</scope>
    <source>
        <strain evidence="3 4">R40</strain>
    </source>
</reference>
<evidence type="ECO:0000313" key="3">
    <source>
        <dbReference type="EMBL" id="KAG0556677.1"/>
    </source>
</evidence>
<dbReference type="Proteomes" id="UP000822688">
    <property type="component" value="Chromosome 11"/>
</dbReference>
<dbReference type="PANTHER" id="PTHR33649:SF2">
    <property type="entry name" value="PAR1 PROTEIN"/>
    <property type="match status" value="1"/>
</dbReference>
<feature type="compositionally biased region" description="Low complexity" evidence="1">
    <location>
        <begin position="228"/>
        <end position="265"/>
    </location>
</feature>
<accession>A0A8T0GDT4</accession>
<organism evidence="3 4">
    <name type="scientific">Ceratodon purpureus</name>
    <name type="common">Fire moss</name>
    <name type="synonym">Dicranum purpureum</name>
    <dbReference type="NCBI Taxonomy" id="3225"/>
    <lineage>
        <taxon>Eukaryota</taxon>
        <taxon>Viridiplantae</taxon>
        <taxon>Streptophyta</taxon>
        <taxon>Embryophyta</taxon>
        <taxon>Bryophyta</taxon>
        <taxon>Bryophytina</taxon>
        <taxon>Bryopsida</taxon>
        <taxon>Dicranidae</taxon>
        <taxon>Pseudoditrichales</taxon>
        <taxon>Ditrichaceae</taxon>
        <taxon>Ceratodon</taxon>
    </lineage>
</organism>
<evidence type="ECO:0000313" key="4">
    <source>
        <dbReference type="Proteomes" id="UP000822688"/>
    </source>
</evidence>
<evidence type="ECO:0000256" key="2">
    <source>
        <dbReference type="SAM" id="SignalP"/>
    </source>
</evidence>
<feature type="compositionally biased region" description="Low complexity" evidence="1">
    <location>
        <begin position="273"/>
        <end position="299"/>
    </location>
</feature>
<protein>
    <recommendedName>
        <fullName evidence="5">PAR1 protein</fullName>
    </recommendedName>
</protein>
<proteinExistence type="predicted"/>
<evidence type="ECO:0000256" key="1">
    <source>
        <dbReference type="SAM" id="MobiDB-lite"/>
    </source>
</evidence>
<name>A0A8T0GDT4_CERPU</name>
<dbReference type="InterPro" id="IPR009489">
    <property type="entry name" value="PAR1"/>
</dbReference>
<comment type="caution">
    <text evidence="3">The sequence shown here is derived from an EMBL/GenBank/DDBJ whole genome shotgun (WGS) entry which is preliminary data.</text>
</comment>
<keyword evidence="2" id="KW-0732">Signal</keyword>
<sequence>MVATMAKRQLATVPLIIGLVLANLVSTFGKLECEDLPVEDCAFSVASSGTRCVLEKYKGKDDSIRYECQSSLIMAEKQEEWIESDECVKSCGLERMTVGLSTDLLMDSHFTERLCSSECLNNCPNLLDLYISLAAGEGMYLPQLCKSHRMTSRRSIADPVKKAMDAEHQRLYLQQLISEGALGPAGSQTPESGADTGSTPGSTTPGTETPPGGGIQKSGPGYDYRGEIAPSSPISIPPLQKAPGALAPTAGGPSTSKRPFFTFTSPPTPEPTPAAGSIAAIPGQAAATPATGAAASIPPESTPFIFETSAPEMAPSPSPEQGSEDLFWQERAAEKGMLDRSQLNDEEYLYETYFH</sequence>
<dbReference type="EMBL" id="CM026432">
    <property type="protein sequence ID" value="KAG0556677.1"/>
    <property type="molecule type" value="Genomic_DNA"/>
</dbReference>
<feature type="region of interest" description="Disordered" evidence="1">
    <location>
        <begin position="181"/>
        <end position="325"/>
    </location>
</feature>
<feature type="compositionally biased region" description="Low complexity" evidence="1">
    <location>
        <begin position="196"/>
        <end position="210"/>
    </location>
</feature>
<gene>
    <name evidence="3" type="ORF">KC19_11G071000</name>
</gene>
<feature type="chain" id="PRO_5035794979" description="PAR1 protein" evidence="2">
    <location>
        <begin position="23"/>
        <end position="355"/>
    </location>
</feature>
<dbReference type="Pfam" id="PF06521">
    <property type="entry name" value="PAR1"/>
    <property type="match status" value="1"/>
</dbReference>
<feature type="signal peptide" evidence="2">
    <location>
        <begin position="1"/>
        <end position="22"/>
    </location>
</feature>
<keyword evidence="4" id="KW-1185">Reference proteome</keyword>
<dbReference type="OrthoDB" id="772928at2759"/>
<dbReference type="PANTHER" id="PTHR33649">
    <property type="entry name" value="PAR1 PROTEIN"/>
    <property type="match status" value="1"/>
</dbReference>
<evidence type="ECO:0008006" key="5">
    <source>
        <dbReference type="Google" id="ProtNLM"/>
    </source>
</evidence>
<dbReference type="AlphaFoldDB" id="A0A8T0GDT4"/>